<evidence type="ECO:0000313" key="1">
    <source>
        <dbReference type="EMBL" id="ONK79254.1"/>
    </source>
</evidence>
<gene>
    <name evidence="1" type="ORF">A4U43_C01F4490</name>
</gene>
<dbReference type="InterPro" id="IPR043459">
    <property type="entry name" value="NFD6/NOXY2-like"/>
</dbReference>
<dbReference type="OMA" id="WIPQECK"/>
<sequence>MSASSPFVARSRVLSRAISLAFKPPSKKPSIPSEFSPSLSHPVRRSSILSRLPVASSCLMTMLPLHSAIASARLRSELSAESQSWGWIPQECKSGTRGNIDFVY</sequence>
<protein>
    <submittedName>
        <fullName evidence="1">Uncharacterized protein</fullName>
    </submittedName>
</protein>
<organism evidence="1 2">
    <name type="scientific">Asparagus officinalis</name>
    <name type="common">Garden asparagus</name>
    <dbReference type="NCBI Taxonomy" id="4686"/>
    <lineage>
        <taxon>Eukaryota</taxon>
        <taxon>Viridiplantae</taxon>
        <taxon>Streptophyta</taxon>
        <taxon>Embryophyta</taxon>
        <taxon>Tracheophyta</taxon>
        <taxon>Spermatophyta</taxon>
        <taxon>Magnoliopsida</taxon>
        <taxon>Liliopsida</taxon>
        <taxon>Asparagales</taxon>
        <taxon>Asparagaceae</taxon>
        <taxon>Asparagoideae</taxon>
        <taxon>Asparagus</taxon>
    </lineage>
</organism>
<keyword evidence="2" id="KW-1185">Reference proteome</keyword>
<dbReference type="EMBL" id="CM007381">
    <property type="protein sequence ID" value="ONK79254.1"/>
    <property type="molecule type" value="Genomic_DNA"/>
</dbReference>
<dbReference type="PANTHER" id="PTHR33156">
    <property type="entry name" value="OS02G0230000 PROTEIN"/>
    <property type="match status" value="1"/>
</dbReference>
<dbReference type="AlphaFoldDB" id="A0A5P1FMF0"/>
<proteinExistence type="predicted"/>
<reference evidence="2" key="1">
    <citation type="journal article" date="2017" name="Nat. Commun.">
        <title>The asparagus genome sheds light on the origin and evolution of a young Y chromosome.</title>
        <authorList>
            <person name="Harkess A."/>
            <person name="Zhou J."/>
            <person name="Xu C."/>
            <person name="Bowers J.E."/>
            <person name="Van der Hulst R."/>
            <person name="Ayyampalayam S."/>
            <person name="Mercati F."/>
            <person name="Riccardi P."/>
            <person name="McKain M.R."/>
            <person name="Kakrana A."/>
            <person name="Tang H."/>
            <person name="Ray J."/>
            <person name="Groenendijk J."/>
            <person name="Arikit S."/>
            <person name="Mathioni S.M."/>
            <person name="Nakano M."/>
            <person name="Shan H."/>
            <person name="Telgmann-Rauber A."/>
            <person name="Kanno A."/>
            <person name="Yue Z."/>
            <person name="Chen H."/>
            <person name="Li W."/>
            <person name="Chen Y."/>
            <person name="Xu X."/>
            <person name="Zhang Y."/>
            <person name="Luo S."/>
            <person name="Chen H."/>
            <person name="Gao J."/>
            <person name="Mao Z."/>
            <person name="Pires J.C."/>
            <person name="Luo M."/>
            <person name="Kudrna D."/>
            <person name="Wing R.A."/>
            <person name="Meyers B.C."/>
            <person name="Yi K."/>
            <person name="Kong H."/>
            <person name="Lavrijsen P."/>
            <person name="Sunseri F."/>
            <person name="Falavigna A."/>
            <person name="Ye Y."/>
            <person name="Leebens-Mack J.H."/>
            <person name="Chen G."/>
        </authorList>
    </citation>
    <scope>NUCLEOTIDE SEQUENCE [LARGE SCALE GENOMIC DNA]</scope>
    <source>
        <strain evidence="2">cv. DH0086</strain>
    </source>
</reference>
<dbReference type="PANTHER" id="PTHR33156:SF43">
    <property type="entry name" value="OS02G0273900 PROTEIN"/>
    <property type="match status" value="1"/>
</dbReference>
<name>A0A5P1FMF0_ASPOF</name>
<dbReference type="Proteomes" id="UP000243459">
    <property type="component" value="Chromosome 1"/>
</dbReference>
<dbReference type="Gramene" id="ONK79254">
    <property type="protein sequence ID" value="ONK79254"/>
    <property type="gene ID" value="A4U43_C01F4490"/>
</dbReference>
<accession>A0A5P1FMF0</accession>
<evidence type="ECO:0000313" key="2">
    <source>
        <dbReference type="Proteomes" id="UP000243459"/>
    </source>
</evidence>